<dbReference type="InterPro" id="IPR011990">
    <property type="entry name" value="TPR-like_helical_dom_sf"/>
</dbReference>
<sequence length="248" mass="25984">MKPEWLDAFELDSDAGPAAPLRSSETKALARQAVDRALAPAAAAATQAHHSWWRFAGFGAGGALTVVGVFFVVHTTDARCVEARCVDRPVVSVRAETAAAPSIAPPADHPTIEAQPIESVSVTALPNAPAAPAPSAVRVPTHVGERVDRPAATASDLLAEANRARRESEWERAAALYERVMRSQADESYAATVALASLRLEHFGNPQGALALYERALADRPSGSLSSQAEAGAARCRRALGKGEPTAP</sequence>
<dbReference type="RefSeq" id="WP_146653356.1">
    <property type="nucleotide sequence ID" value="NZ_CP012333.1"/>
</dbReference>
<dbReference type="Gene3D" id="1.25.40.10">
    <property type="entry name" value="Tetratricopeptide repeat domain"/>
    <property type="match status" value="1"/>
</dbReference>
<dbReference type="STRING" id="1391654.AKJ09_09093"/>
<keyword evidence="3" id="KW-1185">Reference proteome</keyword>
<evidence type="ECO:0008006" key="4">
    <source>
        <dbReference type="Google" id="ProtNLM"/>
    </source>
</evidence>
<dbReference type="KEGG" id="llu:AKJ09_09093"/>
<accession>A0A0K1QAI2</accession>
<dbReference type="OrthoDB" id="5526568at2"/>
<feature type="region of interest" description="Disordered" evidence="1">
    <location>
        <begin position="221"/>
        <end position="248"/>
    </location>
</feature>
<gene>
    <name evidence="2" type="ORF">AKJ09_09093</name>
</gene>
<proteinExistence type="predicted"/>
<evidence type="ECO:0000256" key="1">
    <source>
        <dbReference type="SAM" id="MobiDB-lite"/>
    </source>
</evidence>
<dbReference type="Proteomes" id="UP000064967">
    <property type="component" value="Chromosome"/>
</dbReference>
<dbReference type="EMBL" id="CP012333">
    <property type="protein sequence ID" value="AKV02430.1"/>
    <property type="molecule type" value="Genomic_DNA"/>
</dbReference>
<protein>
    <recommendedName>
        <fullName evidence="4">Tetratricopeptide repeat protein</fullName>
    </recommendedName>
</protein>
<dbReference type="PATRIC" id="fig|1391654.3.peg.9216"/>
<dbReference type="AlphaFoldDB" id="A0A0K1QAI2"/>
<organism evidence="2 3">
    <name type="scientific">Labilithrix luteola</name>
    <dbReference type="NCBI Taxonomy" id="1391654"/>
    <lineage>
        <taxon>Bacteria</taxon>
        <taxon>Pseudomonadati</taxon>
        <taxon>Myxococcota</taxon>
        <taxon>Polyangia</taxon>
        <taxon>Polyangiales</taxon>
        <taxon>Labilitrichaceae</taxon>
        <taxon>Labilithrix</taxon>
    </lineage>
</organism>
<evidence type="ECO:0000313" key="2">
    <source>
        <dbReference type="EMBL" id="AKV02430.1"/>
    </source>
</evidence>
<dbReference type="SUPFAM" id="SSF48452">
    <property type="entry name" value="TPR-like"/>
    <property type="match status" value="1"/>
</dbReference>
<name>A0A0K1QAI2_9BACT</name>
<reference evidence="2 3" key="1">
    <citation type="submission" date="2015-08" db="EMBL/GenBank/DDBJ databases">
        <authorList>
            <person name="Babu N.S."/>
            <person name="Beckwith C.J."/>
            <person name="Beseler K.G."/>
            <person name="Brison A."/>
            <person name="Carone J.V."/>
            <person name="Caskin T.P."/>
            <person name="Diamond M."/>
            <person name="Durham M.E."/>
            <person name="Foxe J.M."/>
            <person name="Go M."/>
            <person name="Henderson B.A."/>
            <person name="Jones I.B."/>
            <person name="McGettigan J.A."/>
            <person name="Micheletti S.J."/>
            <person name="Nasrallah M.E."/>
            <person name="Ortiz D."/>
            <person name="Piller C.R."/>
            <person name="Privatt S.R."/>
            <person name="Schneider S.L."/>
            <person name="Sharp S."/>
            <person name="Smith T.C."/>
            <person name="Stanton J.D."/>
            <person name="Ullery H.E."/>
            <person name="Wilson R.J."/>
            <person name="Serrano M.G."/>
            <person name="Buck G."/>
            <person name="Lee V."/>
            <person name="Wang Y."/>
            <person name="Carvalho R."/>
            <person name="Voegtly L."/>
            <person name="Shi R."/>
            <person name="Duckworth R."/>
            <person name="Johnson A."/>
            <person name="Loviza R."/>
            <person name="Walstead R."/>
            <person name="Shah Z."/>
            <person name="Kiflezghi M."/>
            <person name="Wade K."/>
            <person name="Ball S.L."/>
            <person name="Bradley K.W."/>
            <person name="Asai D.J."/>
            <person name="Bowman C.A."/>
            <person name="Russell D.A."/>
            <person name="Pope W.H."/>
            <person name="Jacobs-Sera D."/>
            <person name="Hendrix R.W."/>
            <person name="Hatfull G.F."/>
        </authorList>
    </citation>
    <scope>NUCLEOTIDE SEQUENCE [LARGE SCALE GENOMIC DNA]</scope>
    <source>
        <strain evidence="2 3">DSM 27648</strain>
    </source>
</reference>
<evidence type="ECO:0000313" key="3">
    <source>
        <dbReference type="Proteomes" id="UP000064967"/>
    </source>
</evidence>